<dbReference type="InterPro" id="IPR050087">
    <property type="entry name" value="AON_synthase_class-II"/>
</dbReference>
<evidence type="ECO:0000256" key="6">
    <source>
        <dbReference type="ARBA" id="ARBA00048528"/>
    </source>
</evidence>
<organism evidence="9 10">
    <name type="scientific">Leishmania major</name>
    <dbReference type="NCBI Taxonomy" id="5664"/>
    <lineage>
        <taxon>Eukaryota</taxon>
        <taxon>Discoba</taxon>
        <taxon>Euglenozoa</taxon>
        <taxon>Kinetoplastea</taxon>
        <taxon>Metakinetoplastina</taxon>
        <taxon>Trypanosomatida</taxon>
        <taxon>Trypanosomatidae</taxon>
        <taxon>Leishmaniinae</taxon>
        <taxon>Leishmania</taxon>
    </lineage>
</organism>
<dbReference type="HOGENOM" id="CLU_015846_7_0_1"/>
<evidence type="ECO:0000256" key="5">
    <source>
        <dbReference type="ARBA" id="ARBA00022898"/>
    </source>
</evidence>
<dbReference type="AlphaFoldDB" id="E9AEK9"/>
<dbReference type="STRING" id="5664.E9AEK9"/>
<dbReference type="RefSeq" id="XP_003722429.1">
    <property type="nucleotide sequence ID" value="XM_003722381.1"/>
</dbReference>
<evidence type="ECO:0000256" key="2">
    <source>
        <dbReference type="ARBA" id="ARBA00008392"/>
    </source>
</evidence>
<evidence type="ECO:0000256" key="1">
    <source>
        <dbReference type="ARBA" id="ARBA00001933"/>
    </source>
</evidence>
<reference evidence="9 10" key="2">
    <citation type="journal article" date="2011" name="Genome Res.">
        <title>Chromosome and gene copy number variation allow major structural change between species and strains of Leishmania.</title>
        <authorList>
            <person name="Rogers M.B."/>
            <person name="Hilley J.D."/>
            <person name="Dickens N.J."/>
            <person name="Wilkes J."/>
            <person name="Bates P.A."/>
            <person name="Depledge D.P."/>
            <person name="Harris D."/>
            <person name="Her Y."/>
            <person name="Herzyk P."/>
            <person name="Imamura H."/>
            <person name="Otto T.D."/>
            <person name="Sanders M."/>
            <person name="Seeger K."/>
            <person name="Dujardin J.C."/>
            <person name="Berriman M."/>
            <person name="Smith D.F."/>
            <person name="Hertz-Fowler C."/>
            <person name="Mottram J.C."/>
        </authorList>
    </citation>
    <scope>NUCLEOTIDE SEQUENCE [LARGE SCALE GENOMIC DNA]</scope>
    <source>
        <strain evidence="10">MHOM/IL/81/Friedlin</strain>
    </source>
</reference>
<evidence type="ECO:0000259" key="8">
    <source>
        <dbReference type="Pfam" id="PF00155"/>
    </source>
</evidence>
<reference evidence="9 10" key="1">
    <citation type="journal article" date="2005" name="Science">
        <title>The genome of the kinetoplastid parasite, Leishmania major.</title>
        <authorList>
            <person name="Ivens A.C."/>
            <person name="Peacock C.S."/>
            <person name="Worthey E.A."/>
            <person name="Murphy L."/>
            <person name="Aggarwal G."/>
            <person name="Berriman M."/>
            <person name="Sisk E."/>
            <person name="Rajandream M.A."/>
            <person name="Adlem E."/>
            <person name="Aert R."/>
            <person name="Anupama A."/>
            <person name="Apostolou Z."/>
            <person name="Attipoe P."/>
            <person name="Bason N."/>
            <person name="Bauser C."/>
            <person name="Beck A."/>
            <person name="Beverley S.M."/>
            <person name="Bianchettin G."/>
            <person name="Borzym K."/>
            <person name="Bothe G."/>
            <person name="Bruschi C.V."/>
            <person name="Collins M."/>
            <person name="Cadag E."/>
            <person name="Ciarloni L."/>
            <person name="Clayton C."/>
            <person name="Coulson R.M."/>
            <person name="Cronin A."/>
            <person name="Cruz A.K."/>
            <person name="Davies R.M."/>
            <person name="De Gaudenzi J."/>
            <person name="Dobson D.E."/>
            <person name="Duesterhoeft A."/>
            <person name="Fazelina G."/>
            <person name="Fosker N."/>
            <person name="Frasch A.C."/>
            <person name="Fraser A."/>
            <person name="Fuchs M."/>
            <person name="Gabel C."/>
            <person name="Goble A."/>
            <person name="Goffeau A."/>
            <person name="Harris D."/>
            <person name="Hertz-Fowler C."/>
            <person name="Hilbert H."/>
            <person name="Horn D."/>
            <person name="Huang Y."/>
            <person name="Klages S."/>
            <person name="Knights A."/>
            <person name="Kube M."/>
            <person name="Larke N."/>
            <person name="Litvin L."/>
            <person name="Lord A."/>
            <person name="Louie T."/>
            <person name="Marra M."/>
            <person name="Masuy D."/>
            <person name="Matthews K."/>
            <person name="Michaeli S."/>
            <person name="Mottram J.C."/>
            <person name="Muller-Auer S."/>
            <person name="Munden H."/>
            <person name="Nelson S."/>
            <person name="Norbertczak H."/>
            <person name="Oliver K."/>
            <person name="O'neil S."/>
            <person name="Pentony M."/>
            <person name="Pohl T.M."/>
            <person name="Price C."/>
            <person name="Purnelle B."/>
            <person name="Quail M.A."/>
            <person name="Rabbinowitsch E."/>
            <person name="Reinhardt R."/>
            <person name="Rieger M."/>
            <person name="Rinta J."/>
            <person name="Robben J."/>
            <person name="Robertson L."/>
            <person name="Ruiz J.C."/>
            <person name="Rutter S."/>
            <person name="Saunders D."/>
            <person name="Schafer M."/>
            <person name="Schein J."/>
            <person name="Schwartz D.C."/>
            <person name="Seeger K."/>
            <person name="Seyler A."/>
            <person name="Sharp S."/>
            <person name="Shin H."/>
            <person name="Sivam D."/>
            <person name="Squares R."/>
            <person name="Squares S."/>
            <person name="Tosato V."/>
            <person name="Vogt C."/>
            <person name="Volckaert G."/>
            <person name="Wambutt R."/>
            <person name="Warren T."/>
            <person name="Wedler H."/>
            <person name="Woodward J."/>
            <person name="Zhou S."/>
            <person name="Zimmermann W."/>
            <person name="Smith D.F."/>
            <person name="Blackwell J.M."/>
            <person name="Stuart K.D."/>
            <person name="Barrell B."/>
            <person name="Myler P.J."/>
        </authorList>
    </citation>
    <scope>NUCLEOTIDE SEQUENCE [LARGE SCALE GENOMIC DNA]</scope>
    <source>
        <strain evidence="10">MHOM/IL/81/Friedlin</strain>
    </source>
</reference>
<keyword evidence="4 9" id="KW-0808">Transferase</keyword>
<dbReference type="InterPro" id="IPR001917">
    <property type="entry name" value="Aminotrans_II_pyridoxalP_BS"/>
</dbReference>
<keyword evidence="5 7" id="KW-0663">Pyridoxal phosphate</keyword>
<comment type="cofactor">
    <cofactor evidence="1 7">
        <name>pyridoxal 5'-phosphate</name>
        <dbReference type="ChEBI" id="CHEBI:597326"/>
    </cofactor>
</comment>
<dbReference type="VEuPathDB" id="TriTrypDB:LMJLV39_350008500"/>
<name>E9AEK9_LEIMA</name>
<evidence type="ECO:0000313" key="9">
    <source>
        <dbReference type="EMBL" id="CBZ12662.1"/>
    </source>
</evidence>
<dbReference type="InterPro" id="IPR015421">
    <property type="entry name" value="PyrdxlP-dep_Trfase_major"/>
</dbReference>
<keyword evidence="10" id="KW-1185">Reference proteome</keyword>
<dbReference type="FunFam" id="3.40.640.10:FF:000167">
    <property type="entry name" value="Putative serine palmitoyltransferase"/>
    <property type="match status" value="1"/>
</dbReference>
<dbReference type="InterPro" id="IPR015424">
    <property type="entry name" value="PyrdxlP-dep_Trfase"/>
</dbReference>
<dbReference type="InterPro" id="IPR004839">
    <property type="entry name" value="Aminotransferase_I/II_large"/>
</dbReference>
<evidence type="ECO:0000256" key="7">
    <source>
        <dbReference type="RuleBase" id="RU003693"/>
    </source>
</evidence>
<dbReference type="FunCoup" id="E9AEK9">
    <property type="interactions" value="91"/>
</dbReference>
<dbReference type="InterPro" id="IPR015422">
    <property type="entry name" value="PyrdxlP-dep_Trfase_small"/>
</dbReference>
<dbReference type="Proteomes" id="UP000000542">
    <property type="component" value="Chromosome 35"/>
</dbReference>
<proteinExistence type="inferred from homology"/>
<dbReference type="EC" id="2.3.1.50" evidence="3"/>
<feature type="domain" description="Aminotransferase class I/classII large" evidence="8">
    <location>
        <begin position="150"/>
        <end position="509"/>
    </location>
</feature>
<dbReference type="GO" id="GO:0046513">
    <property type="term" value="P:ceramide biosynthetic process"/>
    <property type="evidence" value="ECO:0000318"/>
    <property type="project" value="GO_Central"/>
</dbReference>
<accession>E9AEK9</accession>
<dbReference type="SUPFAM" id="SSF53383">
    <property type="entry name" value="PLP-dependent transferases"/>
    <property type="match status" value="1"/>
</dbReference>
<dbReference type="KEGG" id="lma:LMJF_35_0320"/>
<dbReference type="GO" id="GO:0004758">
    <property type="term" value="F:serine C-palmitoyltransferase activity"/>
    <property type="evidence" value="ECO:0000318"/>
    <property type="project" value="GO_Central"/>
</dbReference>
<dbReference type="GO" id="GO:0016020">
    <property type="term" value="C:membrane"/>
    <property type="evidence" value="ECO:0007669"/>
    <property type="project" value="GOC"/>
</dbReference>
<dbReference type="eggNOG" id="KOG1357">
    <property type="taxonomic scope" value="Eukaryota"/>
</dbReference>
<protein>
    <recommendedName>
        <fullName evidence="3">serine C-palmitoyltransferase</fullName>
        <ecNumber evidence="3">2.3.1.50</ecNumber>
    </recommendedName>
</protein>
<dbReference type="Gene3D" id="3.40.640.10">
    <property type="entry name" value="Type I PLP-dependent aspartate aminotransferase-like (Major domain)"/>
    <property type="match status" value="1"/>
</dbReference>
<evidence type="ECO:0000256" key="4">
    <source>
        <dbReference type="ARBA" id="ARBA00022679"/>
    </source>
</evidence>
<dbReference type="VEuPathDB" id="TriTrypDB:LMJFC_350008600"/>
<dbReference type="GO" id="GO:0005783">
    <property type="term" value="C:endoplasmic reticulum"/>
    <property type="evidence" value="ECO:0000266"/>
    <property type="project" value="GeneDB"/>
</dbReference>
<dbReference type="Gene3D" id="3.90.1150.10">
    <property type="entry name" value="Aspartate Aminotransferase, domain 1"/>
    <property type="match status" value="1"/>
</dbReference>
<dbReference type="PANTHER" id="PTHR13693:SF3">
    <property type="entry name" value="LD36009P"/>
    <property type="match status" value="1"/>
</dbReference>
<dbReference type="VEuPathDB" id="TriTrypDB:LMJSD75_350008400"/>
<comment type="catalytic activity">
    <reaction evidence="6">
        <text>L-serine + hexadecanoyl-CoA + H(+) = 3-oxosphinganine + CO2 + CoA</text>
        <dbReference type="Rhea" id="RHEA:14761"/>
        <dbReference type="ChEBI" id="CHEBI:15378"/>
        <dbReference type="ChEBI" id="CHEBI:16526"/>
        <dbReference type="ChEBI" id="CHEBI:33384"/>
        <dbReference type="ChEBI" id="CHEBI:57287"/>
        <dbReference type="ChEBI" id="CHEBI:57379"/>
        <dbReference type="ChEBI" id="CHEBI:58299"/>
        <dbReference type="EC" id="2.3.1.50"/>
    </reaction>
</comment>
<dbReference type="EMBL" id="FR796431">
    <property type="protein sequence ID" value="CBZ12662.1"/>
    <property type="molecule type" value="Genomic_DNA"/>
</dbReference>
<dbReference type="GO" id="GO:0030170">
    <property type="term" value="F:pyridoxal phosphate binding"/>
    <property type="evidence" value="ECO:0007669"/>
    <property type="project" value="InterPro"/>
</dbReference>
<sequence>MSEAALKREIALQEASDVVDNKSRVLPKSPADTRERTHEVVAATEPFEHPISLRSKVSAYVTLALLFLFARLRESYRQFFPNDESHVRPGYAPIVKDFDHYWNRRFYRRVRDCFMRPIDSRPSRVIGVMERVSKDNNQTFEYSGRIVPAVNMGSYNYLGFAEDTQSITHEVLDSIDDYGLASCSAPQGLGQSALVSRLEHEFAEFLGKEDAIVCGMGFATNFRGLPTLFGKETLVLSDSLNHSSLVNGVRSSGAKVKVFQHNHFGQVEKCLREGVVLGQDPCGEYKPYKRIVIIIEGIYSMEGEIVNLKKFVELKKKYKALLFVDEAHSIGAIGRTGRGVCEHTGVDPKDVDVLMGTFTKSFGSIGGYIAADKTLVRYLRQHSSIALHCDPLAPPCAQQVLSVLHVLLGKDGTDLGEKRIRQLKDNSSFFRRGLMDLGLVVLGDDSSPVVPVMCYSIGRLSALSRLCLERGVAIVIVGYPATPLLQGRVRFCVSACHTREDLQRTLDVIRELKGYVCMEDSTNPLR</sequence>
<dbReference type="GO" id="GO:0017059">
    <property type="term" value="C:serine palmitoyltransferase complex"/>
    <property type="evidence" value="ECO:0000318"/>
    <property type="project" value="GO_Central"/>
</dbReference>
<gene>
    <name evidence="9" type="ORF">LMJF_35_0320</name>
</gene>
<dbReference type="SMR" id="E9AEK9"/>
<evidence type="ECO:0000313" key="10">
    <source>
        <dbReference type="Proteomes" id="UP000000542"/>
    </source>
</evidence>
<dbReference type="PROSITE" id="PS00599">
    <property type="entry name" value="AA_TRANSFER_CLASS_2"/>
    <property type="match status" value="1"/>
</dbReference>
<comment type="similarity">
    <text evidence="2 7">Belongs to the class-II pyridoxal-phosphate-dependent aminotransferase family.</text>
</comment>
<dbReference type="OMA" id="RMMSGHT"/>
<dbReference type="GeneID" id="12982214"/>
<keyword evidence="9" id="KW-0012">Acyltransferase</keyword>
<dbReference type="Pfam" id="PF00155">
    <property type="entry name" value="Aminotran_1_2"/>
    <property type="match status" value="1"/>
</dbReference>
<dbReference type="PANTHER" id="PTHR13693">
    <property type="entry name" value="CLASS II AMINOTRANSFERASE/8-AMINO-7-OXONONANOATE SYNTHASE"/>
    <property type="match status" value="1"/>
</dbReference>
<dbReference type="VEuPathDB" id="TriTrypDB:LmjF.35.0320"/>
<dbReference type="GO" id="GO:0046512">
    <property type="term" value="P:sphingosine biosynthetic process"/>
    <property type="evidence" value="ECO:0000318"/>
    <property type="project" value="GO_Central"/>
</dbReference>
<evidence type="ECO:0000256" key="3">
    <source>
        <dbReference type="ARBA" id="ARBA00013220"/>
    </source>
</evidence>
<dbReference type="InParanoid" id="E9AEK9"/>